<reference evidence="2 3" key="1">
    <citation type="journal article" date="2015" name="Genome Announc.">
        <title>Genome Sequence of Mushroom Soft-Rot Pathogen Janthinobacterium agaricidamnosum.</title>
        <authorList>
            <person name="Graupner K."/>
            <person name="Lackner G."/>
            <person name="Hertweck C."/>
        </authorList>
    </citation>
    <scope>NUCLEOTIDE SEQUENCE [LARGE SCALE GENOMIC DNA]</scope>
    <source>
        <strain evidence="3">NBRC 102515 / DSM 9628</strain>
    </source>
</reference>
<name>W0V1N4_9BURK</name>
<evidence type="ECO:0000256" key="1">
    <source>
        <dbReference type="SAM" id="MobiDB-lite"/>
    </source>
</evidence>
<keyword evidence="3" id="KW-1185">Reference proteome</keyword>
<gene>
    <name evidence="2" type="ORF">GJA_526</name>
</gene>
<feature type="compositionally biased region" description="Basic and acidic residues" evidence="1">
    <location>
        <begin position="7"/>
        <end position="23"/>
    </location>
</feature>
<dbReference type="PATRIC" id="fig|1349767.4.peg.2239"/>
<dbReference type="Proteomes" id="UP000027604">
    <property type="component" value="Chromosome I"/>
</dbReference>
<proteinExistence type="predicted"/>
<organism evidence="2 3">
    <name type="scientific">Janthinobacterium agaricidamnosum NBRC 102515 = DSM 9628</name>
    <dbReference type="NCBI Taxonomy" id="1349767"/>
    <lineage>
        <taxon>Bacteria</taxon>
        <taxon>Pseudomonadati</taxon>
        <taxon>Pseudomonadota</taxon>
        <taxon>Betaproteobacteria</taxon>
        <taxon>Burkholderiales</taxon>
        <taxon>Oxalobacteraceae</taxon>
        <taxon>Janthinobacterium</taxon>
    </lineage>
</organism>
<sequence length="44" mass="5048">MQTDEVQNSRHGDPNDEWKEERYFTASPARPTPFTEKPAIGASR</sequence>
<dbReference type="AlphaFoldDB" id="W0V1N4"/>
<dbReference type="EMBL" id="HG322949">
    <property type="protein sequence ID" value="CDG81187.1"/>
    <property type="molecule type" value="Genomic_DNA"/>
</dbReference>
<evidence type="ECO:0000313" key="3">
    <source>
        <dbReference type="Proteomes" id="UP000027604"/>
    </source>
</evidence>
<protein>
    <submittedName>
        <fullName evidence="2">Uncharacterized protein</fullName>
    </submittedName>
</protein>
<feature type="region of interest" description="Disordered" evidence="1">
    <location>
        <begin position="1"/>
        <end position="44"/>
    </location>
</feature>
<evidence type="ECO:0000313" key="2">
    <source>
        <dbReference type="EMBL" id="CDG81187.1"/>
    </source>
</evidence>
<dbReference type="KEGG" id="jag:GJA_526"/>
<accession>W0V1N4</accession>
<dbReference type="HOGENOM" id="CLU_3217307_0_0_4"/>